<feature type="signal peptide" evidence="4">
    <location>
        <begin position="1"/>
        <end position="17"/>
    </location>
</feature>
<dbReference type="SUPFAM" id="SSF56436">
    <property type="entry name" value="C-type lectin-like"/>
    <property type="match status" value="1"/>
</dbReference>
<keyword evidence="1 4" id="KW-0732">Signal</keyword>
<sequence length="225" mass="25601">MKFLLLLPLLLLGTVSGLQLQNDAPHLDIRETQTDLIHDLEGSGEQEEELALAEEVIPSDGEEAEASGYHDTFEDEEATELDPAALDEDLQCPREEETVQVPAHAGCKTCRYLLVRTPKTFTKAQNVCKTCYRGNLVSIHSYSFNYGLWWSARRFNQAKVWIGAVMKGWFLWKRFRWTDGSRWNFAYWAPGQPGNGKGHCVALCIKGGQWRRTACKKRLPFICSF</sequence>
<keyword evidence="2" id="KW-0430">Lectin</keyword>
<proteinExistence type="predicted"/>
<evidence type="ECO:0000256" key="4">
    <source>
        <dbReference type="SAM" id="SignalP"/>
    </source>
</evidence>
<dbReference type="InterPro" id="IPR001304">
    <property type="entry name" value="C-type_lectin-like"/>
</dbReference>
<evidence type="ECO:0000259" key="5">
    <source>
        <dbReference type="PROSITE" id="PS50041"/>
    </source>
</evidence>
<dbReference type="Gene3D" id="3.10.100.10">
    <property type="entry name" value="Mannose-Binding Protein A, subunit A"/>
    <property type="match status" value="1"/>
</dbReference>
<dbReference type="GeneID" id="106800019"/>
<gene>
    <name evidence="7" type="primary">LOC106800019</name>
</gene>
<keyword evidence="6" id="KW-1185">Reference proteome</keyword>
<dbReference type="PROSITE" id="PS00615">
    <property type="entry name" value="C_TYPE_LECTIN_1"/>
    <property type="match status" value="1"/>
</dbReference>
<dbReference type="PROSITE" id="PS50041">
    <property type="entry name" value="C_TYPE_LECTIN_2"/>
    <property type="match status" value="1"/>
</dbReference>
<evidence type="ECO:0000313" key="6">
    <source>
        <dbReference type="Proteomes" id="UP000694910"/>
    </source>
</evidence>
<dbReference type="CDD" id="cd03598">
    <property type="entry name" value="CLECT_EMBP_like"/>
    <property type="match status" value="1"/>
</dbReference>
<reference evidence="7" key="1">
    <citation type="submission" date="2025-08" db="UniProtKB">
        <authorList>
            <consortium name="RefSeq"/>
        </authorList>
    </citation>
    <scope>IDENTIFICATION</scope>
</reference>
<dbReference type="InterPro" id="IPR002352">
    <property type="entry name" value="Eosinophil_major_basic"/>
</dbReference>
<dbReference type="RefSeq" id="XP_014648328.1">
    <property type="nucleotide sequence ID" value="XM_014792842.1"/>
</dbReference>
<evidence type="ECO:0000256" key="1">
    <source>
        <dbReference type="ARBA" id="ARBA00022729"/>
    </source>
</evidence>
<dbReference type="SMART" id="SM00034">
    <property type="entry name" value="CLECT"/>
    <property type="match status" value="1"/>
</dbReference>
<dbReference type="PRINTS" id="PR00770">
    <property type="entry name" value="EMAJORBASICP"/>
</dbReference>
<feature type="domain" description="C-type lectin" evidence="5">
    <location>
        <begin position="112"/>
        <end position="224"/>
    </location>
</feature>
<evidence type="ECO:0000256" key="2">
    <source>
        <dbReference type="ARBA" id="ARBA00022734"/>
    </source>
</evidence>
<name>A0ABM1D947_CERSS</name>
<evidence type="ECO:0000313" key="7">
    <source>
        <dbReference type="RefSeq" id="XP_014648328.1"/>
    </source>
</evidence>
<dbReference type="InterPro" id="IPR050111">
    <property type="entry name" value="C-type_lectin/snaclec_domain"/>
</dbReference>
<evidence type="ECO:0000256" key="3">
    <source>
        <dbReference type="ARBA" id="ARBA00023157"/>
    </source>
</evidence>
<dbReference type="InterPro" id="IPR033816">
    <property type="entry name" value="EMBP_CTLD"/>
</dbReference>
<dbReference type="InterPro" id="IPR016187">
    <property type="entry name" value="CTDL_fold"/>
</dbReference>
<dbReference type="InterPro" id="IPR016186">
    <property type="entry name" value="C-type_lectin-like/link_sf"/>
</dbReference>
<keyword evidence="3" id="KW-1015">Disulfide bond</keyword>
<feature type="chain" id="PRO_5046410596" evidence="4">
    <location>
        <begin position="18"/>
        <end position="225"/>
    </location>
</feature>
<protein>
    <submittedName>
        <fullName evidence="7">Proteoglycan 3</fullName>
    </submittedName>
</protein>
<dbReference type="Pfam" id="PF00059">
    <property type="entry name" value="Lectin_C"/>
    <property type="match status" value="1"/>
</dbReference>
<dbReference type="InterPro" id="IPR018378">
    <property type="entry name" value="C-type_lectin_CS"/>
</dbReference>
<accession>A0ABM1D947</accession>
<dbReference type="PANTHER" id="PTHR22803">
    <property type="entry name" value="MANNOSE, PHOSPHOLIPASE, LECTIN RECEPTOR RELATED"/>
    <property type="match status" value="1"/>
</dbReference>
<organism evidence="6 7">
    <name type="scientific">Ceratotherium simum simum</name>
    <name type="common">Southern white rhinoceros</name>
    <dbReference type="NCBI Taxonomy" id="73337"/>
    <lineage>
        <taxon>Eukaryota</taxon>
        <taxon>Metazoa</taxon>
        <taxon>Chordata</taxon>
        <taxon>Craniata</taxon>
        <taxon>Vertebrata</taxon>
        <taxon>Euteleostomi</taxon>
        <taxon>Mammalia</taxon>
        <taxon>Eutheria</taxon>
        <taxon>Laurasiatheria</taxon>
        <taxon>Perissodactyla</taxon>
        <taxon>Rhinocerotidae</taxon>
        <taxon>Ceratotherium</taxon>
    </lineage>
</organism>
<dbReference type="Proteomes" id="UP000694910">
    <property type="component" value="Unplaced"/>
</dbReference>